<dbReference type="InterPro" id="IPR014284">
    <property type="entry name" value="RNA_pol_sigma-70_dom"/>
</dbReference>
<organism evidence="2 3">
    <name type="scientific">Formimonas warabiya</name>
    <dbReference type="NCBI Taxonomy" id="1761012"/>
    <lineage>
        <taxon>Bacteria</taxon>
        <taxon>Bacillati</taxon>
        <taxon>Bacillota</taxon>
        <taxon>Clostridia</taxon>
        <taxon>Eubacteriales</taxon>
        <taxon>Peptococcaceae</taxon>
        <taxon>Candidatus Formimonas</taxon>
    </lineage>
</organism>
<keyword evidence="3" id="KW-1185">Reference proteome</keyword>
<dbReference type="GO" id="GO:0003700">
    <property type="term" value="F:DNA-binding transcription factor activity"/>
    <property type="evidence" value="ECO:0007669"/>
    <property type="project" value="InterPro"/>
</dbReference>
<proteinExistence type="predicted"/>
<dbReference type="EMBL" id="CP017634">
    <property type="protein sequence ID" value="ATW28181.1"/>
    <property type="molecule type" value="Genomic_DNA"/>
</dbReference>
<evidence type="ECO:0000313" key="3">
    <source>
        <dbReference type="Proteomes" id="UP000323521"/>
    </source>
</evidence>
<accession>A0A3G1L0K6</accession>
<dbReference type="InterPro" id="IPR013324">
    <property type="entry name" value="RNA_pol_sigma_r3/r4-like"/>
</dbReference>
<gene>
    <name evidence="2" type="ORF">DCMF_28550</name>
</gene>
<name>A0A3G1L0K6_FORW1</name>
<dbReference type="NCBIfam" id="TIGR02937">
    <property type="entry name" value="sigma70-ECF"/>
    <property type="match status" value="1"/>
</dbReference>
<reference evidence="2 3" key="1">
    <citation type="submission" date="2016-10" db="EMBL/GenBank/DDBJ databases">
        <title>Complete Genome Sequence of Peptococcaceae strain DCMF.</title>
        <authorList>
            <person name="Edwards R.J."/>
            <person name="Holland S.I."/>
            <person name="Deshpande N.P."/>
            <person name="Wong Y.K."/>
            <person name="Ertan H."/>
            <person name="Manefield M."/>
            <person name="Russell T.L."/>
            <person name="Lee M.J."/>
        </authorList>
    </citation>
    <scope>NUCLEOTIDE SEQUENCE [LARGE SCALE GENOMIC DNA]</scope>
    <source>
        <strain evidence="2 3">DCMF</strain>
    </source>
</reference>
<dbReference type="RefSeq" id="WP_148137593.1">
    <property type="nucleotide sequence ID" value="NZ_CP017634.1"/>
</dbReference>
<dbReference type="OrthoDB" id="1707347at2"/>
<dbReference type="Gene3D" id="1.20.140.160">
    <property type="match status" value="1"/>
</dbReference>
<sequence length="135" mass="15531">MVQSDAQITMYLITALRHTAARKASQYRDQGKREILLFDAPASGPGLEDERTWGEFVPISEEGIEEKVTRHTLVKQILLSLTPRERQVIIEMYMLQRSEKQTAQKLGVRQQRVSQLKKKALVHMRAECERQGIIA</sequence>
<dbReference type="SUPFAM" id="SSF88659">
    <property type="entry name" value="Sigma3 and sigma4 domains of RNA polymerase sigma factors"/>
    <property type="match status" value="1"/>
</dbReference>
<feature type="domain" description="RNA polymerase sigma-70 region 4" evidence="1">
    <location>
        <begin position="78"/>
        <end position="125"/>
    </location>
</feature>
<evidence type="ECO:0000313" key="2">
    <source>
        <dbReference type="EMBL" id="ATW28181.1"/>
    </source>
</evidence>
<dbReference type="Proteomes" id="UP000323521">
    <property type="component" value="Chromosome"/>
</dbReference>
<protein>
    <recommendedName>
        <fullName evidence="1">RNA polymerase sigma-70 region 4 domain-containing protein</fullName>
    </recommendedName>
</protein>
<dbReference type="GO" id="GO:0006352">
    <property type="term" value="P:DNA-templated transcription initiation"/>
    <property type="evidence" value="ECO:0007669"/>
    <property type="project" value="InterPro"/>
</dbReference>
<evidence type="ECO:0000259" key="1">
    <source>
        <dbReference type="Pfam" id="PF04545"/>
    </source>
</evidence>
<dbReference type="InterPro" id="IPR007630">
    <property type="entry name" value="RNA_pol_sigma70_r4"/>
</dbReference>
<dbReference type="AlphaFoldDB" id="A0A3G1L0K6"/>
<dbReference type="KEGG" id="fwa:DCMF_28550"/>
<dbReference type="Pfam" id="PF04545">
    <property type="entry name" value="Sigma70_r4"/>
    <property type="match status" value="1"/>
</dbReference>